<dbReference type="Proteomes" id="UP000547976">
    <property type="component" value="Unassembled WGS sequence"/>
</dbReference>
<keyword evidence="1" id="KW-0175">Coiled coil</keyword>
<dbReference type="AlphaFoldDB" id="A0A8H5VA50"/>
<accession>A0A8H5VA50</accession>
<evidence type="ECO:0000313" key="3">
    <source>
        <dbReference type="EMBL" id="KAF5613789.1"/>
    </source>
</evidence>
<organism evidence="3 4">
    <name type="scientific">Gibberella subglutinans</name>
    <name type="common">Fusarium subglutinans</name>
    <dbReference type="NCBI Taxonomy" id="42677"/>
    <lineage>
        <taxon>Eukaryota</taxon>
        <taxon>Fungi</taxon>
        <taxon>Dikarya</taxon>
        <taxon>Ascomycota</taxon>
        <taxon>Pezizomycotina</taxon>
        <taxon>Sordariomycetes</taxon>
        <taxon>Hypocreomycetidae</taxon>
        <taxon>Hypocreales</taxon>
        <taxon>Nectriaceae</taxon>
        <taxon>Fusarium</taxon>
        <taxon>Fusarium fujikuroi species complex</taxon>
    </lineage>
</organism>
<evidence type="ECO:0000256" key="1">
    <source>
        <dbReference type="SAM" id="Coils"/>
    </source>
</evidence>
<dbReference type="GeneID" id="59316671"/>
<protein>
    <submittedName>
        <fullName evidence="3">Uncharacterized protein</fullName>
    </submittedName>
</protein>
<feature type="coiled-coil region" evidence="1">
    <location>
        <begin position="64"/>
        <end position="101"/>
    </location>
</feature>
<dbReference type="OrthoDB" id="5314201at2759"/>
<keyword evidence="4" id="KW-1185">Reference proteome</keyword>
<evidence type="ECO:0000313" key="4">
    <source>
        <dbReference type="Proteomes" id="UP000547976"/>
    </source>
</evidence>
<name>A0A8H5VA50_GIBSU</name>
<comment type="caution">
    <text evidence="3">The sequence shown here is derived from an EMBL/GenBank/DDBJ whole genome shotgun (WGS) entry which is preliminary data.</text>
</comment>
<reference evidence="3 4" key="1">
    <citation type="submission" date="2020-05" db="EMBL/GenBank/DDBJ databases">
        <title>Identification and distribution of gene clusters putatively required for synthesis of sphingolipid metabolism inhibitors in phylogenetically diverse species of the filamentous fungus Fusarium.</title>
        <authorList>
            <person name="Kim H.-S."/>
            <person name="Busman M."/>
            <person name="Brown D.W."/>
            <person name="Divon H."/>
            <person name="Uhlig S."/>
            <person name="Proctor R.H."/>
        </authorList>
    </citation>
    <scope>NUCLEOTIDE SEQUENCE [LARGE SCALE GENOMIC DNA]</scope>
    <source>
        <strain evidence="3 4">NRRL 66333</strain>
    </source>
</reference>
<gene>
    <name evidence="3" type="ORF">FSUBG_401</name>
</gene>
<feature type="region of interest" description="Disordered" evidence="2">
    <location>
        <begin position="331"/>
        <end position="360"/>
    </location>
</feature>
<dbReference type="EMBL" id="JAAOAV010000002">
    <property type="protein sequence ID" value="KAF5613789.1"/>
    <property type="molecule type" value="Genomic_DNA"/>
</dbReference>
<sequence length="496" mass="55169">MDLSPKHRAEALLLKAARAYGIPASKEDVQHALSDASFVEWANLHLGSDHLLTGDELALSTATISKQTETLKQQRDALARLVKKRDEAETQRRDLEEVRLNKTKHALKKLVFEVDGEAQSLEYRVADLEQIAKDSRSNLKKTVDMSFQSDDKLLSSLQKLGWELDQQDPEEEKTIEKLRETCMRLIKTTVETLRTRLDRIYLEAILAAERSGDVKAATQEDVKALEEELESLYSEILPVAQMSAEQQHLEPALKATNAQSGQSIHRSAVAVSYVNECLDYLVERITLLTDRVETLKSHNAAASSIIATAKAEVSASLSPEKKKSLRAAIPASPIRNPSPIRMRANTDGARRGNNNRRRSSGILDEPAIEALLRDLALSLPDAEEASIQDQVSALNKAFTERSGKTTDVVRNAQDSFETSVTSRLDDARLAIQLLRDSVLAESPFGEIKMVDPEFEGSIEVLRQEVDKVKEKLDGVVAKKALAKSVKKDEFVQRWAS</sequence>
<proteinExistence type="predicted"/>
<dbReference type="RefSeq" id="XP_036543924.1">
    <property type="nucleotide sequence ID" value="XM_036681953.1"/>
</dbReference>
<evidence type="ECO:0000256" key="2">
    <source>
        <dbReference type="SAM" id="MobiDB-lite"/>
    </source>
</evidence>